<comment type="caution">
    <text evidence="2">The sequence shown here is derived from an EMBL/GenBank/DDBJ whole genome shotgun (WGS) entry which is preliminary data.</text>
</comment>
<gene>
    <name evidence="2" type="ORF">AWB68_02409</name>
</gene>
<evidence type="ECO:0000313" key="3">
    <source>
        <dbReference type="Proteomes" id="UP000054770"/>
    </source>
</evidence>
<dbReference type="EMBL" id="FCON02000020">
    <property type="protein sequence ID" value="SAL48861.1"/>
    <property type="molecule type" value="Genomic_DNA"/>
</dbReference>
<evidence type="ECO:0000256" key="1">
    <source>
        <dbReference type="SAM" id="Phobius"/>
    </source>
</evidence>
<name>A0A158HYA8_9BURK</name>
<sequence>MYGKFMAMHWVARRAIIATVFFSIMIVDIKCFPTCTITIWVWAISSAGWLLAIGLGRPTFIILRLLIRVALLSRYG</sequence>
<evidence type="ECO:0000313" key="2">
    <source>
        <dbReference type="EMBL" id="SAL48861.1"/>
    </source>
</evidence>
<dbReference type="Proteomes" id="UP000054770">
    <property type="component" value="Unassembled WGS sequence"/>
</dbReference>
<keyword evidence="1" id="KW-1133">Transmembrane helix</keyword>
<dbReference type="AlphaFoldDB" id="A0A158HYA8"/>
<organism evidence="2 3">
    <name type="scientific">Caballeronia choica</name>
    <dbReference type="NCBI Taxonomy" id="326476"/>
    <lineage>
        <taxon>Bacteria</taxon>
        <taxon>Pseudomonadati</taxon>
        <taxon>Pseudomonadota</taxon>
        <taxon>Betaproteobacteria</taxon>
        <taxon>Burkholderiales</taxon>
        <taxon>Burkholderiaceae</taxon>
        <taxon>Caballeronia</taxon>
    </lineage>
</organism>
<proteinExistence type="predicted"/>
<keyword evidence="1" id="KW-0472">Membrane</keyword>
<feature type="transmembrane region" description="Helical" evidence="1">
    <location>
        <begin position="41"/>
        <end position="67"/>
    </location>
</feature>
<reference evidence="2" key="1">
    <citation type="submission" date="2016-01" db="EMBL/GenBank/DDBJ databases">
        <authorList>
            <person name="Peeters C."/>
        </authorList>
    </citation>
    <scope>NUCLEOTIDE SEQUENCE [LARGE SCALE GENOMIC DNA]</scope>
    <source>
        <strain evidence="2">LMG 22940</strain>
    </source>
</reference>
<protein>
    <submittedName>
        <fullName evidence="2">Uncharacterized protein</fullName>
    </submittedName>
</protein>
<keyword evidence="3" id="KW-1185">Reference proteome</keyword>
<accession>A0A158HYA8</accession>
<keyword evidence="1" id="KW-0812">Transmembrane</keyword>